<dbReference type="AlphaFoldDB" id="A0A084JH92"/>
<dbReference type="Pfam" id="PF19289">
    <property type="entry name" value="PmbA_TldD_3rd"/>
    <property type="match status" value="1"/>
</dbReference>
<keyword evidence="8" id="KW-1185">Reference proteome</keyword>
<name>A0A084JH92_9CLOT</name>
<reference evidence="7 8" key="1">
    <citation type="submission" date="2014-07" db="EMBL/GenBank/DDBJ databases">
        <title>Draft genome of Clostridium sulfidigenes 113A isolated from sediments associated with methane hydrate from Krishna Godavari basin.</title>
        <authorList>
            <person name="Honkalas V.S."/>
            <person name="Dabir A.P."/>
            <person name="Arora P."/>
            <person name="Dhakephalkar P.K."/>
        </authorList>
    </citation>
    <scope>NUCLEOTIDE SEQUENCE [LARGE SCALE GENOMIC DNA]</scope>
    <source>
        <strain evidence="7 8">113A</strain>
    </source>
</reference>
<comment type="caution">
    <text evidence="7">The sequence shown here is derived from an EMBL/GenBank/DDBJ whole genome shotgun (WGS) entry which is preliminary data.</text>
</comment>
<proteinExistence type="inferred from homology"/>
<dbReference type="InterPro" id="IPR045569">
    <property type="entry name" value="Metalloprtase-TldD/E_C"/>
</dbReference>
<dbReference type="RefSeq" id="WP_035129821.1">
    <property type="nucleotide sequence ID" value="NZ_JPMD01000003.1"/>
</dbReference>
<dbReference type="GO" id="GO:0006508">
    <property type="term" value="P:proteolysis"/>
    <property type="evidence" value="ECO:0007669"/>
    <property type="project" value="UniProtKB-KW"/>
</dbReference>
<protein>
    <submittedName>
        <fullName evidence="7">Peptidase</fullName>
    </submittedName>
</protein>
<feature type="domain" description="Metalloprotease TldD/E C-terminal" evidence="6">
    <location>
        <begin position="232"/>
        <end position="454"/>
    </location>
</feature>
<evidence type="ECO:0000256" key="4">
    <source>
        <dbReference type="ARBA" id="ARBA00023049"/>
    </source>
</evidence>
<evidence type="ECO:0000259" key="5">
    <source>
        <dbReference type="Pfam" id="PF01523"/>
    </source>
</evidence>
<dbReference type="Proteomes" id="UP000028542">
    <property type="component" value="Unassembled WGS sequence"/>
</dbReference>
<evidence type="ECO:0000313" key="7">
    <source>
        <dbReference type="EMBL" id="KEZ88326.1"/>
    </source>
</evidence>
<evidence type="ECO:0000259" key="6">
    <source>
        <dbReference type="Pfam" id="PF19289"/>
    </source>
</evidence>
<dbReference type="EMBL" id="JPMD01000003">
    <property type="protein sequence ID" value="KEZ88326.1"/>
    <property type="molecule type" value="Genomic_DNA"/>
</dbReference>
<keyword evidence="4" id="KW-0482">Metalloprotease</keyword>
<evidence type="ECO:0000256" key="3">
    <source>
        <dbReference type="ARBA" id="ARBA00022801"/>
    </source>
</evidence>
<organism evidence="7 8">
    <name type="scientific">Clostridium sulfidigenes</name>
    <dbReference type="NCBI Taxonomy" id="318464"/>
    <lineage>
        <taxon>Bacteria</taxon>
        <taxon>Bacillati</taxon>
        <taxon>Bacillota</taxon>
        <taxon>Clostridia</taxon>
        <taxon>Eubacteriales</taxon>
        <taxon>Clostridiaceae</taxon>
        <taxon>Clostridium</taxon>
    </lineage>
</organism>
<evidence type="ECO:0000313" key="8">
    <source>
        <dbReference type="Proteomes" id="UP000028542"/>
    </source>
</evidence>
<dbReference type="GO" id="GO:0008237">
    <property type="term" value="F:metallopeptidase activity"/>
    <property type="evidence" value="ECO:0007669"/>
    <property type="project" value="UniProtKB-KW"/>
</dbReference>
<feature type="domain" description="Metalloprotease TldD/E N-terminal" evidence="5">
    <location>
        <begin position="18"/>
        <end position="79"/>
    </location>
</feature>
<comment type="similarity">
    <text evidence="1">Belongs to the peptidase U62 family.</text>
</comment>
<evidence type="ECO:0000256" key="2">
    <source>
        <dbReference type="ARBA" id="ARBA00022670"/>
    </source>
</evidence>
<gene>
    <name evidence="7" type="ORF">IO99_02640</name>
</gene>
<accession>A0A084JH92</accession>
<dbReference type="Pfam" id="PF01523">
    <property type="entry name" value="PmbA_TldD_1st"/>
    <property type="match status" value="1"/>
</dbReference>
<keyword evidence="2" id="KW-0645">Protease</keyword>
<dbReference type="PANTHER" id="PTHR30624">
    <property type="entry name" value="UNCHARACTERIZED PROTEIN TLDD AND PMBA"/>
    <property type="match status" value="1"/>
</dbReference>
<dbReference type="STRING" id="318464.IO99_02640"/>
<sequence>MIISNFSKYSNLLKGYTELRCQENSSIGIMMTNGNLIQNIRSSSSGISARVNVNGAWGFASNSNIKDESIRQVLNIARQNGEFLNSKSVSRHRELITSNYSIEKSFATKKARLTQKQLIEFTKEIDNYIIKKYSNLVSRSIRINELNMEKSLITSSGAELYSFLPRANIMIELVVNDNNGVPIELYEIISGLGQFEDKFLKPEDLYEKIDKTYERLREKAEGVYASGGLKECILATDLAGILAHEAVGHTTEADVVLAGSIANEYMGKEVASPLITLVDYANTAFGDTCLVPIYIDDEGTKAEDVTIIDKGILKGYMHNKESANMFNVAPTGNARAYEFSDEPIIRMRNTCILPGTNKLEEMIASVEDGYYLMNPGNGQADATSEFMFGVTMGYEIKNGKLGKAIKDTTISGVAFDMLKTVTMVSDDLSWSNSGMCGKKQPITVGMGGPAIKCSVNIGGK</sequence>
<keyword evidence="3" id="KW-0378">Hydrolase</keyword>
<dbReference type="SUPFAM" id="SSF111283">
    <property type="entry name" value="Putative modulator of DNA gyrase, PmbA/TldD"/>
    <property type="match status" value="1"/>
</dbReference>
<dbReference type="InterPro" id="IPR036059">
    <property type="entry name" value="TldD/PmbA_sf"/>
</dbReference>
<dbReference type="eggNOG" id="COG0312">
    <property type="taxonomic scope" value="Bacteria"/>
</dbReference>
<dbReference type="InterPro" id="IPR051463">
    <property type="entry name" value="Peptidase_U62_metallo"/>
</dbReference>
<dbReference type="InterPro" id="IPR035068">
    <property type="entry name" value="TldD/PmbA_N"/>
</dbReference>
<dbReference type="Gene3D" id="3.30.2290.10">
    <property type="entry name" value="PmbA/TldD superfamily"/>
    <property type="match status" value="1"/>
</dbReference>
<dbReference type="InterPro" id="IPR002510">
    <property type="entry name" value="Metalloprtase-TldD/E_N"/>
</dbReference>
<dbReference type="PANTHER" id="PTHR30624:SF0">
    <property type="entry name" value="METALLOPROTEASE SLR0863"/>
    <property type="match status" value="1"/>
</dbReference>
<dbReference type="GO" id="GO:0005829">
    <property type="term" value="C:cytosol"/>
    <property type="evidence" value="ECO:0007669"/>
    <property type="project" value="TreeGrafter"/>
</dbReference>
<evidence type="ECO:0000256" key="1">
    <source>
        <dbReference type="ARBA" id="ARBA00005836"/>
    </source>
</evidence>